<name>A0A0G0SC03_9BACT</name>
<comment type="caution">
    <text evidence="2">The sequence shown here is derived from an EMBL/GenBank/DDBJ whole genome shotgun (WGS) entry which is preliminary data.</text>
</comment>
<sequence>MFKKRPVIFILKNLNMLHRNIKQFTSILLLGTAILFISFPAWGNSHSPVGRWKTIDDKTGKPKGVIEIWETRGVLYGKIIETFEKPEDGKPQICDKCDGALKNAPILGLRIIWDMRKDGSAWAGGWILDPDNGKIYRAKMSLLGDDRELKVRGYIGFSFIGRSQIWQRIK</sequence>
<evidence type="ECO:0000259" key="1">
    <source>
        <dbReference type="Pfam" id="PF09917"/>
    </source>
</evidence>
<dbReference type="Pfam" id="PF09917">
    <property type="entry name" value="DUF2147"/>
    <property type="match status" value="1"/>
</dbReference>
<dbReference type="Proteomes" id="UP000034539">
    <property type="component" value="Unassembled WGS sequence"/>
</dbReference>
<reference evidence="2 3" key="1">
    <citation type="journal article" date="2015" name="Nature">
        <title>rRNA introns, odd ribosomes, and small enigmatic genomes across a large radiation of phyla.</title>
        <authorList>
            <person name="Brown C.T."/>
            <person name="Hug L.A."/>
            <person name="Thomas B.C."/>
            <person name="Sharon I."/>
            <person name="Castelle C.J."/>
            <person name="Singh A."/>
            <person name="Wilkins M.J."/>
            <person name="Williams K.H."/>
            <person name="Banfield J.F."/>
        </authorList>
    </citation>
    <scope>NUCLEOTIDE SEQUENCE [LARGE SCALE GENOMIC DNA]</scope>
</reference>
<protein>
    <recommendedName>
        <fullName evidence="1">DUF2147 domain-containing protein</fullName>
    </recommendedName>
</protein>
<dbReference type="PANTHER" id="PTHR36919">
    <property type="entry name" value="BLR1215 PROTEIN"/>
    <property type="match status" value="1"/>
</dbReference>
<evidence type="ECO:0000313" key="3">
    <source>
        <dbReference type="Proteomes" id="UP000034539"/>
    </source>
</evidence>
<dbReference type="Gene3D" id="2.40.128.520">
    <property type="match status" value="1"/>
</dbReference>
<dbReference type="AlphaFoldDB" id="A0A0G0SC03"/>
<dbReference type="PANTHER" id="PTHR36919:SF3">
    <property type="entry name" value="BLL5882 PROTEIN"/>
    <property type="match status" value="1"/>
</dbReference>
<proteinExistence type="predicted"/>
<evidence type="ECO:0000313" key="2">
    <source>
        <dbReference type="EMBL" id="KKR32255.1"/>
    </source>
</evidence>
<dbReference type="InterPro" id="IPR019223">
    <property type="entry name" value="DUF2147"/>
</dbReference>
<accession>A0A0G0SC03</accession>
<feature type="domain" description="DUF2147" evidence="1">
    <location>
        <begin position="50"/>
        <end position="168"/>
    </location>
</feature>
<dbReference type="PATRIC" id="fig|1618450.3.peg.934"/>
<dbReference type="EMBL" id="LBXN01000048">
    <property type="protein sequence ID" value="KKR32255.1"/>
    <property type="molecule type" value="Genomic_DNA"/>
</dbReference>
<organism evidence="2 3">
    <name type="scientific">Candidatus Gottesmanbacteria bacterium GW2011_GWC2_39_8</name>
    <dbReference type="NCBI Taxonomy" id="1618450"/>
    <lineage>
        <taxon>Bacteria</taxon>
        <taxon>Candidatus Gottesmaniibacteriota</taxon>
    </lineage>
</organism>
<gene>
    <name evidence="2" type="ORF">UT63_C0048G0004</name>
</gene>